<keyword evidence="3" id="KW-1185">Reference proteome</keyword>
<dbReference type="EMBL" id="JBEYBF010000004">
    <property type="protein sequence ID" value="MEU1951966.1"/>
    <property type="molecule type" value="Genomic_DNA"/>
</dbReference>
<reference evidence="2 3" key="1">
    <citation type="submission" date="2024-06" db="EMBL/GenBank/DDBJ databases">
        <title>The Natural Products Discovery Center: Release of the First 8490 Sequenced Strains for Exploring Actinobacteria Biosynthetic Diversity.</title>
        <authorList>
            <person name="Kalkreuter E."/>
            <person name="Kautsar S.A."/>
            <person name="Yang D."/>
            <person name="Bader C.D."/>
            <person name="Teijaro C.N."/>
            <person name="Fluegel L."/>
            <person name="Davis C.M."/>
            <person name="Simpson J.R."/>
            <person name="Lauterbach L."/>
            <person name="Steele A.D."/>
            <person name="Gui C."/>
            <person name="Meng S."/>
            <person name="Li G."/>
            <person name="Viehrig K."/>
            <person name="Ye F."/>
            <person name="Su P."/>
            <person name="Kiefer A.F."/>
            <person name="Nichols A."/>
            <person name="Cepeda A.J."/>
            <person name="Yan W."/>
            <person name="Fan B."/>
            <person name="Jiang Y."/>
            <person name="Adhikari A."/>
            <person name="Zheng C.-J."/>
            <person name="Schuster L."/>
            <person name="Cowan T.M."/>
            <person name="Smanski M.J."/>
            <person name="Chevrette M.G."/>
            <person name="De Carvalho L.P.S."/>
            <person name="Shen B."/>
        </authorList>
    </citation>
    <scope>NUCLEOTIDE SEQUENCE [LARGE SCALE GENOMIC DNA]</scope>
    <source>
        <strain evidence="2 3">NPDC019708</strain>
    </source>
</reference>
<feature type="transmembrane region" description="Helical" evidence="1">
    <location>
        <begin position="126"/>
        <end position="143"/>
    </location>
</feature>
<feature type="transmembrane region" description="Helical" evidence="1">
    <location>
        <begin position="18"/>
        <end position="39"/>
    </location>
</feature>
<keyword evidence="1" id="KW-0472">Membrane</keyword>
<protein>
    <submittedName>
        <fullName evidence="2">DUF4383 domain-containing protein</fullName>
    </submittedName>
</protein>
<feature type="transmembrane region" description="Helical" evidence="1">
    <location>
        <begin position="88"/>
        <end position="106"/>
    </location>
</feature>
<organism evidence="2 3">
    <name type="scientific">Nocardia rhamnosiphila</name>
    <dbReference type="NCBI Taxonomy" id="426716"/>
    <lineage>
        <taxon>Bacteria</taxon>
        <taxon>Bacillati</taxon>
        <taxon>Actinomycetota</taxon>
        <taxon>Actinomycetes</taxon>
        <taxon>Mycobacteriales</taxon>
        <taxon>Nocardiaceae</taxon>
        <taxon>Nocardia</taxon>
    </lineage>
</organism>
<keyword evidence="1" id="KW-0812">Transmembrane</keyword>
<dbReference type="GeneID" id="96241915"/>
<evidence type="ECO:0000313" key="3">
    <source>
        <dbReference type="Proteomes" id="UP001550628"/>
    </source>
</evidence>
<comment type="caution">
    <text evidence="2">The sequence shown here is derived from an EMBL/GenBank/DDBJ whole genome shotgun (WGS) entry which is preliminary data.</text>
</comment>
<keyword evidence="1" id="KW-1133">Transmembrane helix</keyword>
<dbReference type="Proteomes" id="UP001550628">
    <property type="component" value="Unassembled WGS sequence"/>
</dbReference>
<dbReference type="RefSeq" id="WP_030520307.1">
    <property type="nucleotide sequence ID" value="NZ_JBEYBD010000001.1"/>
</dbReference>
<feature type="transmembrane region" description="Helical" evidence="1">
    <location>
        <begin position="59"/>
        <end position="81"/>
    </location>
</feature>
<dbReference type="Pfam" id="PF14325">
    <property type="entry name" value="DUF4383"/>
    <property type="match status" value="1"/>
</dbReference>
<evidence type="ECO:0000313" key="2">
    <source>
        <dbReference type="EMBL" id="MEU1951966.1"/>
    </source>
</evidence>
<accession>A0ABV2WM56</accession>
<proteinExistence type="predicted"/>
<evidence type="ECO:0000256" key="1">
    <source>
        <dbReference type="SAM" id="Phobius"/>
    </source>
</evidence>
<name>A0ABV2WM56_9NOCA</name>
<sequence>MPNRNLTTDPTARSPVQLAATVVGAVFLLVGVLGFIPGITTGYGDLAWAGHHSQAQLLGLFNVSVLHNLVHLAFGVAGLIAGARPRAARAYLLVGGAIYLLLWLYGLIVDQHSAADFVPLDTADNWLHFGLGVGMVLLGVALPRHSDDVGRHLSDRQPGIIE</sequence>
<gene>
    <name evidence="2" type="ORF">ABZ510_08885</name>
</gene>